<reference evidence="2 3" key="1">
    <citation type="submission" date="2019-06" db="EMBL/GenBank/DDBJ databases">
        <title>Gramella sabulilitoris sp. nov., isolated from a marine sand.</title>
        <authorList>
            <person name="Yoon J.-H."/>
        </authorList>
    </citation>
    <scope>NUCLEOTIDE SEQUENCE [LARGE SCALE GENOMIC DNA]</scope>
    <source>
        <strain evidence="2 3">HSMS-1</strain>
    </source>
</reference>
<dbReference type="Proteomes" id="UP000315131">
    <property type="component" value="Unassembled WGS sequence"/>
</dbReference>
<name>A0A550I7X0_9FLAO</name>
<evidence type="ECO:0000313" key="3">
    <source>
        <dbReference type="Proteomes" id="UP000315131"/>
    </source>
</evidence>
<organism evidence="2 3">
    <name type="scientific">Christiangramia sabulilitoris</name>
    <dbReference type="NCBI Taxonomy" id="2583991"/>
    <lineage>
        <taxon>Bacteria</taxon>
        <taxon>Pseudomonadati</taxon>
        <taxon>Bacteroidota</taxon>
        <taxon>Flavobacteriia</taxon>
        <taxon>Flavobacteriales</taxon>
        <taxon>Flavobacteriaceae</taxon>
        <taxon>Christiangramia</taxon>
    </lineage>
</organism>
<accession>A0A550I7X0</accession>
<sequence length="91" mass="10844">MQLDLTEGQEQNLIALYTKQLKEKSELPEETSEIRKGIRDENSEQRREITEIDEENKSELRSILTEEQFTKWEGLQKKRRMGRPAPQKLKN</sequence>
<keyword evidence="3" id="KW-1185">Reference proteome</keyword>
<comment type="caution">
    <text evidence="2">The sequence shown here is derived from an EMBL/GenBank/DDBJ whole genome shotgun (WGS) entry which is preliminary data.</text>
</comment>
<dbReference type="OrthoDB" id="956918at2"/>
<protein>
    <submittedName>
        <fullName evidence="2">Uncharacterized protein</fullName>
    </submittedName>
</protein>
<evidence type="ECO:0000256" key="1">
    <source>
        <dbReference type="SAM" id="MobiDB-lite"/>
    </source>
</evidence>
<evidence type="ECO:0000313" key="2">
    <source>
        <dbReference type="EMBL" id="TRO67051.1"/>
    </source>
</evidence>
<dbReference type="RefSeq" id="WP_143409831.1">
    <property type="nucleotide sequence ID" value="NZ_VHSF01000001.1"/>
</dbReference>
<feature type="region of interest" description="Disordered" evidence="1">
    <location>
        <begin position="24"/>
        <end position="53"/>
    </location>
</feature>
<dbReference type="AlphaFoldDB" id="A0A550I7X0"/>
<dbReference type="EMBL" id="VHSF01000001">
    <property type="protein sequence ID" value="TRO67051.1"/>
    <property type="molecule type" value="Genomic_DNA"/>
</dbReference>
<gene>
    <name evidence="2" type="ORF">FGM01_03965</name>
</gene>
<proteinExistence type="predicted"/>